<proteinExistence type="predicted"/>
<evidence type="ECO:0000256" key="1">
    <source>
        <dbReference type="SAM" id="SignalP"/>
    </source>
</evidence>
<keyword evidence="1" id="KW-0732">Signal</keyword>
<reference evidence="2 3" key="1">
    <citation type="submission" date="2024-10" db="EMBL/GenBank/DDBJ databases">
        <title>The Natural Products Discovery Center: Release of the First 8490 Sequenced Strains for Exploring Actinobacteria Biosynthetic Diversity.</title>
        <authorList>
            <person name="Kalkreuter E."/>
            <person name="Kautsar S.A."/>
            <person name="Yang D."/>
            <person name="Bader C.D."/>
            <person name="Teijaro C.N."/>
            <person name="Fluegel L."/>
            <person name="Davis C.M."/>
            <person name="Simpson J.R."/>
            <person name="Lauterbach L."/>
            <person name="Steele A.D."/>
            <person name="Gui C."/>
            <person name="Meng S."/>
            <person name="Li G."/>
            <person name="Viehrig K."/>
            <person name="Ye F."/>
            <person name="Su P."/>
            <person name="Kiefer A.F."/>
            <person name="Nichols A."/>
            <person name="Cepeda A.J."/>
            <person name="Yan W."/>
            <person name="Fan B."/>
            <person name="Jiang Y."/>
            <person name="Adhikari A."/>
            <person name="Zheng C.-J."/>
            <person name="Schuster L."/>
            <person name="Cowan T.M."/>
            <person name="Smanski M.J."/>
            <person name="Chevrette M.G."/>
            <person name="De Carvalho L.P.S."/>
            <person name="Shen B."/>
        </authorList>
    </citation>
    <scope>NUCLEOTIDE SEQUENCE [LARGE SCALE GENOMIC DNA]</scope>
    <source>
        <strain evidence="2 3">NPDC050545</strain>
    </source>
</reference>
<feature type="signal peptide" evidence="1">
    <location>
        <begin position="1"/>
        <end position="26"/>
    </location>
</feature>
<evidence type="ECO:0000313" key="2">
    <source>
        <dbReference type="EMBL" id="MFI6504023.1"/>
    </source>
</evidence>
<comment type="caution">
    <text evidence="2">The sequence shown here is derived from an EMBL/GenBank/DDBJ whole genome shotgun (WGS) entry which is preliminary data.</text>
</comment>
<dbReference type="Proteomes" id="UP001612741">
    <property type="component" value="Unassembled WGS sequence"/>
</dbReference>
<protein>
    <submittedName>
        <fullName evidence="2">Uncharacterized protein</fullName>
    </submittedName>
</protein>
<gene>
    <name evidence="2" type="ORF">ACIBG2_42025</name>
</gene>
<name>A0ABW7Z766_9ACTN</name>
<keyword evidence="3" id="KW-1185">Reference proteome</keyword>
<organism evidence="2 3">
    <name type="scientific">Nonomuraea typhae</name>
    <dbReference type="NCBI Taxonomy" id="2603600"/>
    <lineage>
        <taxon>Bacteria</taxon>
        <taxon>Bacillati</taxon>
        <taxon>Actinomycetota</taxon>
        <taxon>Actinomycetes</taxon>
        <taxon>Streptosporangiales</taxon>
        <taxon>Streptosporangiaceae</taxon>
        <taxon>Nonomuraea</taxon>
    </lineage>
</organism>
<feature type="chain" id="PRO_5046009632" evidence="1">
    <location>
        <begin position="27"/>
        <end position="94"/>
    </location>
</feature>
<dbReference type="EMBL" id="JBITGY010000013">
    <property type="protein sequence ID" value="MFI6504023.1"/>
    <property type="molecule type" value="Genomic_DNA"/>
</dbReference>
<evidence type="ECO:0000313" key="3">
    <source>
        <dbReference type="Proteomes" id="UP001612741"/>
    </source>
</evidence>
<sequence>MAVKRLAIILAAALTAGSALSPPAHAAAGYLCLLGTAVQTGEQYTLSSTTCTGSGLSDVPVIVRGGQAAGNYRCQRARLEPLGGDFRASGCTRV</sequence>
<accession>A0ABW7Z766</accession>
<dbReference type="RefSeq" id="WP_397089783.1">
    <property type="nucleotide sequence ID" value="NZ_JBITGY010000013.1"/>
</dbReference>